<dbReference type="GO" id="GO:0016020">
    <property type="term" value="C:membrane"/>
    <property type="evidence" value="ECO:0007669"/>
    <property type="project" value="TreeGrafter"/>
</dbReference>
<dbReference type="GO" id="GO:0016787">
    <property type="term" value="F:hydrolase activity"/>
    <property type="evidence" value="ECO:0007669"/>
    <property type="project" value="UniProtKB-KW"/>
</dbReference>
<feature type="signal peptide" evidence="1">
    <location>
        <begin position="1"/>
        <end position="19"/>
    </location>
</feature>
<dbReference type="Proteomes" id="UP000466586">
    <property type="component" value="Unassembled WGS sequence"/>
</dbReference>
<dbReference type="InterPro" id="IPR000639">
    <property type="entry name" value="Epox_hydrolase-like"/>
</dbReference>
<feature type="chain" id="PRO_5029710417" evidence="1">
    <location>
        <begin position="20"/>
        <end position="325"/>
    </location>
</feature>
<dbReference type="PRINTS" id="PR00111">
    <property type="entry name" value="ABHYDROLASE"/>
</dbReference>
<dbReference type="InterPro" id="IPR050266">
    <property type="entry name" value="AB_hydrolase_sf"/>
</dbReference>
<keyword evidence="4" id="KW-1185">Reference proteome</keyword>
<dbReference type="SUPFAM" id="SSF53474">
    <property type="entry name" value="alpha/beta-Hydrolases"/>
    <property type="match status" value="1"/>
</dbReference>
<evidence type="ECO:0000256" key="1">
    <source>
        <dbReference type="SAM" id="SignalP"/>
    </source>
</evidence>
<reference evidence="3 4" key="1">
    <citation type="submission" date="2019-11" db="EMBL/GenBank/DDBJ databases">
        <title>Pedobacter sp. HMF7647 Genome sequencing and assembly.</title>
        <authorList>
            <person name="Kang H."/>
            <person name="Kim H."/>
            <person name="Joh K."/>
        </authorList>
    </citation>
    <scope>NUCLEOTIDE SEQUENCE [LARGE SCALE GENOMIC DNA]</scope>
    <source>
        <strain evidence="3 4">HMF7647</strain>
    </source>
</reference>
<dbReference type="PANTHER" id="PTHR43798:SF33">
    <property type="entry name" value="HYDROLASE, PUTATIVE (AFU_ORTHOLOGUE AFUA_2G14860)-RELATED"/>
    <property type="match status" value="1"/>
</dbReference>
<dbReference type="PRINTS" id="PR00412">
    <property type="entry name" value="EPOXHYDRLASE"/>
</dbReference>
<dbReference type="RefSeq" id="WP_160842831.1">
    <property type="nucleotide sequence ID" value="NZ_WVHT01000001.1"/>
</dbReference>
<evidence type="ECO:0000313" key="4">
    <source>
        <dbReference type="Proteomes" id="UP000466586"/>
    </source>
</evidence>
<organism evidence="3 4">
    <name type="scientific">Hufsiella arboris</name>
    <dbReference type="NCBI Taxonomy" id="2695275"/>
    <lineage>
        <taxon>Bacteria</taxon>
        <taxon>Pseudomonadati</taxon>
        <taxon>Bacteroidota</taxon>
        <taxon>Sphingobacteriia</taxon>
        <taxon>Sphingobacteriales</taxon>
        <taxon>Sphingobacteriaceae</taxon>
        <taxon>Hufsiella</taxon>
    </lineage>
</organism>
<proteinExistence type="predicted"/>
<evidence type="ECO:0000259" key="2">
    <source>
        <dbReference type="Pfam" id="PF00561"/>
    </source>
</evidence>
<protein>
    <submittedName>
        <fullName evidence="3">Alpha/beta fold hydrolase</fullName>
    </submittedName>
</protein>
<evidence type="ECO:0000313" key="3">
    <source>
        <dbReference type="EMBL" id="MXV49657.1"/>
    </source>
</evidence>
<dbReference type="EMBL" id="WVHT01000001">
    <property type="protein sequence ID" value="MXV49657.1"/>
    <property type="molecule type" value="Genomic_DNA"/>
</dbReference>
<gene>
    <name evidence="3" type="ORF">GS399_01630</name>
</gene>
<keyword evidence="3" id="KW-0378">Hydrolase</keyword>
<accession>A0A7K1Y4Z3</accession>
<keyword evidence="1" id="KW-0732">Signal</keyword>
<dbReference type="Gene3D" id="3.40.50.1820">
    <property type="entry name" value="alpha/beta hydrolase"/>
    <property type="match status" value="1"/>
</dbReference>
<dbReference type="InterPro" id="IPR029058">
    <property type="entry name" value="AB_hydrolase_fold"/>
</dbReference>
<name>A0A7K1Y4Z3_9SPHI</name>
<dbReference type="AlphaFoldDB" id="A0A7K1Y4Z3"/>
<dbReference type="PANTHER" id="PTHR43798">
    <property type="entry name" value="MONOACYLGLYCEROL LIPASE"/>
    <property type="match status" value="1"/>
</dbReference>
<comment type="caution">
    <text evidence="3">The sequence shown here is derived from an EMBL/GenBank/DDBJ whole genome shotgun (WGS) entry which is preliminary data.</text>
</comment>
<sequence length="325" mass="37159">MKKIFHALIFVLFSVSAFSQPDTLSITLENVQYPYPVKFLNLTVEGQDFRMAYMDIIPAQSNGKSVVLFHGKNFGGYYWTDVIKALSVKGYRVIVPDQVGFGKSSKPFIHYSFQQLAKWNKQLLDTLGITKANILGHSMGGMLATRFALMYPEKVEKLFLEDPIGLEDYREFVPYVTTEEQYKTELKTTPESVKKYYQSSYFPQWKPDYDYLVKIGAGVAKSADFPRYAKVSAMTFTMIYEQPVVYEFKDLRVPVVLFIGKEDRTIVGKALLSKEQQSQHGQYQMLGKETAKKIPACKLIEFDGVGHIPHIQTPEQFIVSLLQNL</sequence>
<dbReference type="Pfam" id="PF00561">
    <property type="entry name" value="Abhydrolase_1"/>
    <property type="match status" value="1"/>
</dbReference>
<feature type="domain" description="AB hydrolase-1" evidence="2">
    <location>
        <begin position="65"/>
        <end position="176"/>
    </location>
</feature>
<dbReference type="InterPro" id="IPR000073">
    <property type="entry name" value="AB_hydrolase_1"/>
</dbReference>